<sequence length="209" mass="23953">MYSFLKILARIILYPINGMPKFKNKQRIPEGNYILVAPHRTWFDPLYFALAASPREFAFMAKKELFKNPFLRYILVHANVLSVDRENPGPSVIKEPVKVLQKSDKSLIIFPSGTRHSQTLKGGATLIAKLSKKPLLPAVYQGPLTFKTLFSRKDAIINFGDPIYLDKNVKINEEGQKMIEKQMQDAFDKLDDEIDPSFHYVDPAKQKNK</sequence>
<dbReference type="SUPFAM" id="SSF69593">
    <property type="entry name" value="Glycerol-3-phosphate (1)-acyltransferase"/>
    <property type="match status" value="1"/>
</dbReference>
<keyword evidence="2 4" id="KW-0012">Acyltransferase</keyword>
<gene>
    <name evidence="4" type="ORF">D7I45_02875</name>
</gene>
<dbReference type="Proteomes" id="UP000272003">
    <property type="component" value="Chromosome"/>
</dbReference>
<keyword evidence="1 4" id="KW-0808">Transferase</keyword>
<feature type="domain" description="Phospholipid/glycerol acyltransferase" evidence="3">
    <location>
        <begin position="33"/>
        <end position="143"/>
    </location>
</feature>
<dbReference type="OrthoDB" id="9803035at2"/>
<dbReference type="GO" id="GO:0003841">
    <property type="term" value="F:1-acylglycerol-3-phosphate O-acyltransferase activity"/>
    <property type="evidence" value="ECO:0007669"/>
    <property type="project" value="TreeGrafter"/>
</dbReference>
<name>A0A387AP75_9LACO</name>
<organism evidence="4 5">
    <name type="scientific">Apilactobacillus bombintestini</name>
    <dbReference type="NCBI Taxonomy" id="2419772"/>
    <lineage>
        <taxon>Bacteria</taxon>
        <taxon>Bacillati</taxon>
        <taxon>Bacillota</taxon>
        <taxon>Bacilli</taxon>
        <taxon>Lactobacillales</taxon>
        <taxon>Lactobacillaceae</taxon>
        <taxon>Apilactobacillus</taxon>
    </lineage>
</organism>
<evidence type="ECO:0000313" key="5">
    <source>
        <dbReference type="Proteomes" id="UP000272003"/>
    </source>
</evidence>
<evidence type="ECO:0000259" key="3">
    <source>
        <dbReference type="SMART" id="SM00563"/>
    </source>
</evidence>
<dbReference type="RefSeq" id="WP_120784252.1">
    <property type="nucleotide sequence ID" value="NZ_CP032626.1"/>
</dbReference>
<dbReference type="Pfam" id="PF01553">
    <property type="entry name" value="Acyltransferase"/>
    <property type="match status" value="1"/>
</dbReference>
<protein>
    <submittedName>
        <fullName evidence="4">1-acyl-sn-glycerol-3-phosphate acyltransferase</fullName>
    </submittedName>
</protein>
<dbReference type="PANTHER" id="PTHR10434:SF40">
    <property type="entry name" value="1-ACYL-SN-GLYCEROL-3-PHOSPHATE ACYLTRANSFERASE"/>
    <property type="match status" value="1"/>
</dbReference>
<dbReference type="InterPro" id="IPR002123">
    <property type="entry name" value="Plipid/glycerol_acylTrfase"/>
</dbReference>
<evidence type="ECO:0000313" key="4">
    <source>
        <dbReference type="EMBL" id="AYF92484.1"/>
    </source>
</evidence>
<dbReference type="SMART" id="SM00563">
    <property type="entry name" value="PlsC"/>
    <property type="match status" value="1"/>
</dbReference>
<dbReference type="KEGG" id="abom:D7I45_02875"/>
<evidence type="ECO:0000256" key="2">
    <source>
        <dbReference type="ARBA" id="ARBA00023315"/>
    </source>
</evidence>
<accession>A0A387AP75</accession>
<dbReference type="CDD" id="cd07989">
    <property type="entry name" value="LPLAT_AGPAT-like"/>
    <property type="match status" value="1"/>
</dbReference>
<keyword evidence="5" id="KW-1185">Reference proteome</keyword>
<dbReference type="AlphaFoldDB" id="A0A387AP75"/>
<dbReference type="EMBL" id="CP032626">
    <property type="protein sequence ID" value="AYF92484.1"/>
    <property type="molecule type" value="Genomic_DNA"/>
</dbReference>
<dbReference type="GO" id="GO:0006654">
    <property type="term" value="P:phosphatidic acid biosynthetic process"/>
    <property type="evidence" value="ECO:0007669"/>
    <property type="project" value="TreeGrafter"/>
</dbReference>
<dbReference type="PANTHER" id="PTHR10434">
    <property type="entry name" value="1-ACYL-SN-GLYCEROL-3-PHOSPHATE ACYLTRANSFERASE"/>
    <property type="match status" value="1"/>
</dbReference>
<evidence type="ECO:0000256" key="1">
    <source>
        <dbReference type="ARBA" id="ARBA00022679"/>
    </source>
</evidence>
<proteinExistence type="predicted"/>
<reference evidence="4 5" key="1">
    <citation type="submission" date="2018-09" db="EMBL/GenBank/DDBJ databases">
        <title>Genome sequencing of strain BHWM-4.</title>
        <authorList>
            <person name="Heo J."/>
            <person name="Kim S.-J."/>
            <person name="Kwon S.-W."/>
        </authorList>
    </citation>
    <scope>NUCLEOTIDE SEQUENCE [LARGE SCALE GENOMIC DNA]</scope>
    <source>
        <strain evidence="4 5">BHWM-4</strain>
    </source>
</reference>